<dbReference type="Proteomes" id="UP000287651">
    <property type="component" value="Unassembled WGS sequence"/>
</dbReference>
<organism evidence="1 2">
    <name type="scientific">Ensete ventricosum</name>
    <name type="common">Abyssinian banana</name>
    <name type="synonym">Musa ensete</name>
    <dbReference type="NCBI Taxonomy" id="4639"/>
    <lineage>
        <taxon>Eukaryota</taxon>
        <taxon>Viridiplantae</taxon>
        <taxon>Streptophyta</taxon>
        <taxon>Embryophyta</taxon>
        <taxon>Tracheophyta</taxon>
        <taxon>Spermatophyta</taxon>
        <taxon>Magnoliopsida</taxon>
        <taxon>Liliopsida</taxon>
        <taxon>Zingiberales</taxon>
        <taxon>Musaceae</taxon>
        <taxon>Ensete</taxon>
    </lineage>
</organism>
<comment type="caution">
    <text evidence="1">The sequence shown here is derived from an EMBL/GenBank/DDBJ whole genome shotgun (WGS) entry which is preliminary data.</text>
</comment>
<dbReference type="EMBL" id="AMZH03007880">
    <property type="protein sequence ID" value="RRT60214.1"/>
    <property type="molecule type" value="Genomic_DNA"/>
</dbReference>
<gene>
    <name evidence="1" type="ORF">B296_00023521</name>
</gene>
<accession>A0A426Z883</accession>
<protein>
    <submittedName>
        <fullName evidence="1">Uncharacterized protein</fullName>
    </submittedName>
</protein>
<name>A0A426Z883_ENSVE</name>
<evidence type="ECO:0000313" key="2">
    <source>
        <dbReference type="Proteomes" id="UP000287651"/>
    </source>
</evidence>
<dbReference type="AlphaFoldDB" id="A0A426Z883"/>
<evidence type="ECO:0000313" key="1">
    <source>
        <dbReference type="EMBL" id="RRT60214.1"/>
    </source>
</evidence>
<proteinExistence type="predicted"/>
<sequence>MLGKLSFPATTDLPVAPSWPFVPSHGPISAVGVSATLPSDSRREKQTSTSAVARVNTCRSLWRSCMSVRGIGCDLSLVVAAWPAYMHLRSDLEPYRLDLHLR</sequence>
<reference evidence="1 2" key="1">
    <citation type="journal article" date="2014" name="Agronomy (Basel)">
        <title>A Draft Genome Sequence for Ensete ventricosum, the Drought-Tolerant Tree Against Hunger.</title>
        <authorList>
            <person name="Harrison J."/>
            <person name="Moore K.A."/>
            <person name="Paszkiewicz K."/>
            <person name="Jones T."/>
            <person name="Grant M."/>
            <person name="Ambacheew D."/>
            <person name="Muzemil S."/>
            <person name="Studholme D.J."/>
        </authorList>
    </citation>
    <scope>NUCLEOTIDE SEQUENCE [LARGE SCALE GENOMIC DNA]</scope>
</reference>